<evidence type="ECO:0000313" key="2">
    <source>
        <dbReference type="Proteomes" id="UP000007797"/>
    </source>
</evidence>
<name>F4Q2V8_CACFS</name>
<dbReference type="KEGG" id="dfa:DFA_07712"/>
<reference evidence="2" key="1">
    <citation type="journal article" date="2011" name="Genome Res.">
        <title>Phylogeny-wide analysis of social amoeba genomes highlights ancient origins for complex intercellular communication.</title>
        <authorList>
            <person name="Heidel A.J."/>
            <person name="Lawal H.M."/>
            <person name="Felder M."/>
            <person name="Schilde C."/>
            <person name="Helps N.R."/>
            <person name="Tunggal B."/>
            <person name="Rivero F."/>
            <person name="John U."/>
            <person name="Schleicher M."/>
            <person name="Eichinger L."/>
            <person name="Platzer M."/>
            <person name="Noegel A.A."/>
            <person name="Schaap P."/>
            <person name="Gloeckner G."/>
        </authorList>
    </citation>
    <scope>NUCLEOTIDE SEQUENCE [LARGE SCALE GENOMIC DNA]</scope>
    <source>
        <strain evidence="2">SH3</strain>
    </source>
</reference>
<keyword evidence="2" id="KW-1185">Reference proteome</keyword>
<dbReference type="RefSeq" id="XP_004355208.1">
    <property type="nucleotide sequence ID" value="XM_004355156.1"/>
</dbReference>
<dbReference type="EMBL" id="GL883021">
    <property type="protein sequence ID" value="EGG16734.1"/>
    <property type="molecule type" value="Genomic_DNA"/>
</dbReference>
<evidence type="ECO:0000313" key="1">
    <source>
        <dbReference type="EMBL" id="EGG16734.1"/>
    </source>
</evidence>
<sequence>MPVSRSTENITSKISMLRVPRANKVSLLLSGAECIRGQLIGFCVETFDYTNIFCRYRLASNFAYL</sequence>
<proteinExistence type="predicted"/>
<dbReference type="Proteomes" id="UP000007797">
    <property type="component" value="Unassembled WGS sequence"/>
</dbReference>
<accession>F4Q2V8</accession>
<dbReference type="AlphaFoldDB" id="F4Q2V8"/>
<protein>
    <submittedName>
        <fullName evidence="1">Uncharacterized protein</fullName>
    </submittedName>
</protein>
<dbReference type="GeneID" id="14868654"/>
<organism evidence="1 2">
    <name type="scientific">Cavenderia fasciculata</name>
    <name type="common">Slime mold</name>
    <name type="synonym">Dictyostelium fasciculatum</name>
    <dbReference type="NCBI Taxonomy" id="261658"/>
    <lineage>
        <taxon>Eukaryota</taxon>
        <taxon>Amoebozoa</taxon>
        <taxon>Evosea</taxon>
        <taxon>Eumycetozoa</taxon>
        <taxon>Dictyostelia</taxon>
        <taxon>Acytosteliales</taxon>
        <taxon>Cavenderiaceae</taxon>
        <taxon>Cavenderia</taxon>
    </lineage>
</organism>
<gene>
    <name evidence="1" type="ORF">DFA_07712</name>
</gene>